<proteinExistence type="predicted"/>
<dbReference type="Proteomes" id="UP000279236">
    <property type="component" value="Unassembled WGS sequence"/>
</dbReference>
<keyword evidence="3" id="KW-1185">Reference proteome</keyword>
<evidence type="ECO:0000313" key="2">
    <source>
        <dbReference type="EMBL" id="RSH85117.1"/>
    </source>
</evidence>
<comment type="caution">
    <text evidence="2">The sequence shown here is derived from an EMBL/GenBank/DDBJ whole genome shotgun (WGS) entry which is preliminary data.</text>
</comment>
<feature type="region of interest" description="Disordered" evidence="1">
    <location>
        <begin position="144"/>
        <end position="169"/>
    </location>
</feature>
<feature type="compositionally biased region" description="Low complexity" evidence="1">
    <location>
        <begin position="150"/>
        <end position="169"/>
    </location>
</feature>
<name>A0A427Y211_9TREE</name>
<dbReference type="AlphaFoldDB" id="A0A427Y211"/>
<protein>
    <submittedName>
        <fullName evidence="2">Uncharacterized protein</fullName>
    </submittedName>
</protein>
<evidence type="ECO:0000256" key="1">
    <source>
        <dbReference type="SAM" id="MobiDB-lite"/>
    </source>
</evidence>
<dbReference type="GeneID" id="39591253"/>
<dbReference type="EMBL" id="RSCE01000003">
    <property type="protein sequence ID" value="RSH85117.1"/>
    <property type="molecule type" value="Genomic_DNA"/>
</dbReference>
<evidence type="ECO:0000313" key="3">
    <source>
        <dbReference type="Proteomes" id="UP000279236"/>
    </source>
</evidence>
<accession>A0A427Y211</accession>
<dbReference type="RefSeq" id="XP_028478565.1">
    <property type="nucleotide sequence ID" value="XM_028622113.1"/>
</dbReference>
<reference evidence="2 3" key="1">
    <citation type="submission" date="2018-11" db="EMBL/GenBank/DDBJ databases">
        <title>Genome sequence of Apiotrichum porosum DSM 27194.</title>
        <authorList>
            <person name="Aliyu H."/>
            <person name="Gorte O."/>
            <person name="Ochsenreither K."/>
        </authorList>
    </citation>
    <scope>NUCLEOTIDE SEQUENCE [LARGE SCALE GENOMIC DNA]</scope>
    <source>
        <strain evidence="2 3">DSM 27194</strain>
    </source>
</reference>
<sequence length="169" mass="18794">MGLPDHTPIRHPAHALTFGPFPTPAEWRARVDKDIERYYHAAADVLASSGAVPPPLDTIQPFITHVMEWTWEVYVPGYPGRSFDIASAPPTAPVAIPIQEFGRYSPEHAGYRLSRLVVDPEGSYTQLSIIQPPSHDGVIQPVTVKEVPSLKPKQPDQQPDQQLDQQPHQ</sequence>
<organism evidence="2 3">
    <name type="scientific">Apiotrichum porosum</name>
    <dbReference type="NCBI Taxonomy" id="105984"/>
    <lineage>
        <taxon>Eukaryota</taxon>
        <taxon>Fungi</taxon>
        <taxon>Dikarya</taxon>
        <taxon>Basidiomycota</taxon>
        <taxon>Agaricomycotina</taxon>
        <taxon>Tremellomycetes</taxon>
        <taxon>Trichosporonales</taxon>
        <taxon>Trichosporonaceae</taxon>
        <taxon>Apiotrichum</taxon>
    </lineage>
</organism>
<gene>
    <name evidence="2" type="ORF">EHS24_006710</name>
</gene>